<feature type="signal peptide" evidence="1">
    <location>
        <begin position="1"/>
        <end position="22"/>
    </location>
</feature>
<dbReference type="Proteomes" id="UP000247099">
    <property type="component" value="Unassembled WGS sequence"/>
</dbReference>
<dbReference type="AlphaFoldDB" id="A0A317ZD39"/>
<evidence type="ECO:0000313" key="3">
    <source>
        <dbReference type="Proteomes" id="UP000247099"/>
    </source>
</evidence>
<comment type="caution">
    <text evidence="2">The sequence shown here is derived from an EMBL/GenBank/DDBJ whole genome shotgun (WGS) entry which is preliminary data.</text>
</comment>
<dbReference type="EMBL" id="QHJQ01000013">
    <property type="protein sequence ID" value="PXA03066.1"/>
    <property type="molecule type" value="Genomic_DNA"/>
</dbReference>
<evidence type="ECO:0000313" key="2">
    <source>
        <dbReference type="EMBL" id="PXA03066.1"/>
    </source>
</evidence>
<dbReference type="InParanoid" id="A0A317ZD39"/>
<organism evidence="2 3">
    <name type="scientific">Coraliomargarita sinensis</name>
    <dbReference type="NCBI Taxonomy" id="2174842"/>
    <lineage>
        <taxon>Bacteria</taxon>
        <taxon>Pseudomonadati</taxon>
        <taxon>Verrucomicrobiota</taxon>
        <taxon>Opitutia</taxon>
        <taxon>Puniceicoccales</taxon>
        <taxon>Coraliomargaritaceae</taxon>
        <taxon>Coraliomargarita</taxon>
    </lineage>
</organism>
<keyword evidence="3" id="KW-1185">Reference proteome</keyword>
<gene>
    <name evidence="2" type="ORF">DDZ13_14210</name>
</gene>
<proteinExistence type="predicted"/>
<evidence type="ECO:0000256" key="1">
    <source>
        <dbReference type="SAM" id="SignalP"/>
    </source>
</evidence>
<dbReference type="RefSeq" id="WP_110132120.1">
    <property type="nucleotide sequence ID" value="NZ_QHJQ01000013.1"/>
</dbReference>
<sequence length="138" mass="15051">MKFLALLIFCTVLLFGCSESNEANTRQIFFGMWSDPAHTELSVGMVIGKGKEVGHFGVFADEEYGPIDLYFDGMKVGTHDRGGVVMTTTGGVVELKGNASRDLVLIGVEKLGSELVKITEIEEIESGPIELTIDHRNK</sequence>
<accession>A0A317ZD39</accession>
<name>A0A317ZD39_9BACT</name>
<reference evidence="2 3" key="1">
    <citation type="submission" date="2018-05" db="EMBL/GenBank/DDBJ databases">
        <title>Coraliomargarita sinensis sp. nov., isolated from a marine solar saltern.</title>
        <authorList>
            <person name="Zhou L.Y."/>
        </authorList>
    </citation>
    <scope>NUCLEOTIDE SEQUENCE [LARGE SCALE GENOMIC DNA]</scope>
    <source>
        <strain evidence="2 3">WN38</strain>
    </source>
</reference>
<protein>
    <submittedName>
        <fullName evidence="2">Uncharacterized protein</fullName>
    </submittedName>
</protein>
<feature type="chain" id="PRO_5016425778" evidence="1">
    <location>
        <begin position="23"/>
        <end position="138"/>
    </location>
</feature>
<dbReference type="PROSITE" id="PS51257">
    <property type="entry name" value="PROKAR_LIPOPROTEIN"/>
    <property type="match status" value="1"/>
</dbReference>
<keyword evidence="1" id="KW-0732">Signal</keyword>